<evidence type="ECO:0000313" key="3">
    <source>
        <dbReference type="Proteomes" id="UP000642919"/>
    </source>
</evidence>
<evidence type="ECO:0000313" key="2">
    <source>
        <dbReference type="EMBL" id="MBB6090133.1"/>
    </source>
</evidence>
<organism evidence="2 3">
    <name type="scientific">Halobacterium salinarum</name>
    <name type="common">Halobacterium halobium</name>
    <dbReference type="NCBI Taxonomy" id="2242"/>
    <lineage>
        <taxon>Archaea</taxon>
        <taxon>Methanobacteriati</taxon>
        <taxon>Methanobacteriota</taxon>
        <taxon>Stenosarchaea group</taxon>
        <taxon>Halobacteria</taxon>
        <taxon>Halobacteriales</taxon>
        <taxon>Halobacteriaceae</taxon>
        <taxon>Halobacterium</taxon>
    </lineage>
</organism>
<dbReference type="Proteomes" id="UP000642919">
    <property type="component" value="Unassembled WGS sequence"/>
</dbReference>
<dbReference type="EMBL" id="JACHGX010000004">
    <property type="protein sequence ID" value="MBB6090133.1"/>
    <property type="molecule type" value="Genomic_DNA"/>
</dbReference>
<dbReference type="GeneID" id="68693839"/>
<dbReference type="AlphaFoldDB" id="A0A841HBT3"/>
<name>A0A841HBT3_HALSI</name>
<evidence type="ECO:0000256" key="1">
    <source>
        <dbReference type="SAM" id="MobiDB-lite"/>
    </source>
</evidence>
<sequence>MMACTRRKALAAVGTTLSLSGCARIARPSSERAAATTNEPSETEHAVETHSEPTFVGESFPLSVEEDANTVDELADASLVFVSPETSLSDRKLVDAVCGGSLIAFVGSEAGKQLGATLDEGNARQCLPYATEGGSGAVVAGVHPAAGELVTHYYGSSGDNTQQYKYSALNDLSSYFSSDQ</sequence>
<reference evidence="2" key="1">
    <citation type="submission" date="2020-08" db="EMBL/GenBank/DDBJ databases">
        <title>Genomic Encyclopedia of Type Strains, Phase IV (KMG-IV): sequencing the most valuable type-strain genomes for metagenomic binning, comparative biology and taxonomic classification.</title>
        <authorList>
            <person name="Goeker M."/>
        </authorList>
    </citation>
    <scope>NUCLEOTIDE SEQUENCE</scope>
    <source>
        <strain evidence="2">DSM 669</strain>
    </source>
</reference>
<dbReference type="PROSITE" id="PS51257">
    <property type="entry name" value="PROKAR_LIPOPROTEIN"/>
    <property type="match status" value="1"/>
</dbReference>
<feature type="compositionally biased region" description="Basic and acidic residues" evidence="1">
    <location>
        <begin position="42"/>
        <end position="51"/>
    </location>
</feature>
<dbReference type="RefSeq" id="WP_010902744.1">
    <property type="nucleotide sequence ID" value="NZ_JACHGX010000004.1"/>
</dbReference>
<protein>
    <submittedName>
        <fullName evidence="2">Uncharacterized protein</fullName>
    </submittedName>
</protein>
<proteinExistence type="predicted"/>
<comment type="caution">
    <text evidence="2">The sequence shown here is derived from an EMBL/GenBank/DDBJ whole genome shotgun (WGS) entry which is preliminary data.</text>
</comment>
<accession>A0A841HBT3</accession>
<gene>
    <name evidence="2" type="ORF">HNR49_001506</name>
</gene>
<feature type="region of interest" description="Disordered" evidence="1">
    <location>
        <begin position="28"/>
        <end position="53"/>
    </location>
</feature>